<reference evidence="1" key="1">
    <citation type="submission" date="2021-02" db="EMBL/GenBank/DDBJ databases">
        <authorList>
            <consortium name="DOE Joint Genome Institute"/>
            <person name="Ahrendt S."/>
            <person name="Looney B.P."/>
            <person name="Miyauchi S."/>
            <person name="Morin E."/>
            <person name="Drula E."/>
            <person name="Courty P.E."/>
            <person name="Chicoki N."/>
            <person name="Fauchery L."/>
            <person name="Kohler A."/>
            <person name="Kuo A."/>
            <person name="Labutti K."/>
            <person name="Pangilinan J."/>
            <person name="Lipzen A."/>
            <person name="Riley R."/>
            <person name="Andreopoulos W."/>
            <person name="He G."/>
            <person name="Johnson J."/>
            <person name="Barry K.W."/>
            <person name="Grigoriev I.V."/>
            <person name="Nagy L."/>
            <person name="Hibbett D."/>
            <person name="Henrissat B."/>
            <person name="Matheny P.B."/>
            <person name="Labbe J."/>
            <person name="Martin F."/>
        </authorList>
    </citation>
    <scope>NUCLEOTIDE SEQUENCE</scope>
    <source>
        <strain evidence="1">FP105234-sp</strain>
    </source>
</reference>
<comment type="caution">
    <text evidence="1">The sequence shown here is derived from an EMBL/GenBank/DDBJ whole genome shotgun (WGS) entry which is preliminary data.</text>
</comment>
<proteinExistence type="predicted"/>
<evidence type="ECO:0000313" key="2">
    <source>
        <dbReference type="Proteomes" id="UP000814033"/>
    </source>
</evidence>
<keyword evidence="2" id="KW-1185">Reference proteome</keyword>
<name>A0ACB8S943_9AGAM</name>
<accession>A0ACB8S943</accession>
<reference evidence="1" key="2">
    <citation type="journal article" date="2022" name="New Phytol.">
        <title>Evolutionary transition to the ectomycorrhizal habit in the genomes of a hyperdiverse lineage of mushroom-forming fungi.</title>
        <authorList>
            <person name="Looney B."/>
            <person name="Miyauchi S."/>
            <person name="Morin E."/>
            <person name="Drula E."/>
            <person name="Courty P.E."/>
            <person name="Kohler A."/>
            <person name="Kuo A."/>
            <person name="LaButti K."/>
            <person name="Pangilinan J."/>
            <person name="Lipzen A."/>
            <person name="Riley R."/>
            <person name="Andreopoulos W."/>
            <person name="He G."/>
            <person name="Johnson J."/>
            <person name="Nolan M."/>
            <person name="Tritt A."/>
            <person name="Barry K.W."/>
            <person name="Grigoriev I.V."/>
            <person name="Nagy L.G."/>
            <person name="Hibbett D."/>
            <person name="Henrissat B."/>
            <person name="Matheny P.B."/>
            <person name="Labbe J."/>
            <person name="Martin F.M."/>
        </authorList>
    </citation>
    <scope>NUCLEOTIDE SEQUENCE</scope>
    <source>
        <strain evidence="1">FP105234-sp</strain>
    </source>
</reference>
<sequence length="171" mass="18711">MSYPRSAIPTFYYVAFGLYEPALTTLGFLGTMADPVRTHNSQAPWPSGIPAPAVLPLASMVTIVQLAHVCALLGFVNFFILGTVRRHLAGQPAIQEKIVGALLTPLLVGDIAHLAFTIWALGDERWVFSNWSGMLWITVVLGLTLLIPRVAWHMGVGRYVNRRDGKGALMQ</sequence>
<evidence type="ECO:0000313" key="1">
    <source>
        <dbReference type="EMBL" id="KAI0053008.1"/>
    </source>
</evidence>
<dbReference type="Proteomes" id="UP000814033">
    <property type="component" value="Unassembled WGS sequence"/>
</dbReference>
<gene>
    <name evidence="1" type="ORF">FA95DRAFT_1552895</name>
</gene>
<dbReference type="EMBL" id="MU275842">
    <property type="protein sequence ID" value="KAI0053008.1"/>
    <property type="molecule type" value="Genomic_DNA"/>
</dbReference>
<organism evidence="1 2">
    <name type="scientific">Auriscalpium vulgare</name>
    <dbReference type="NCBI Taxonomy" id="40419"/>
    <lineage>
        <taxon>Eukaryota</taxon>
        <taxon>Fungi</taxon>
        <taxon>Dikarya</taxon>
        <taxon>Basidiomycota</taxon>
        <taxon>Agaricomycotina</taxon>
        <taxon>Agaricomycetes</taxon>
        <taxon>Russulales</taxon>
        <taxon>Auriscalpiaceae</taxon>
        <taxon>Auriscalpium</taxon>
    </lineage>
</organism>
<protein>
    <submittedName>
        <fullName evidence="1">Uncharacterized protein</fullName>
    </submittedName>
</protein>